<keyword evidence="5" id="KW-0809">Transit peptide</keyword>
<evidence type="ECO:0000313" key="13">
    <source>
        <dbReference type="Proteomes" id="UP001203852"/>
    </source>
</evidence>
<comment type="caution">
    <text evidence="12">The sequence shown here is derived from an EMBL/GenBank/DDBJ whole genome shotgun (WGS) entry which is preliminary data.</text>
</comment>
<dbReference type="GO" id="GO:0005743">
    <property type="term" value="C:mitochondrial inner membrane"/>
    <property type="evidence" value="ECO:0007669"/>
    <property type="project" value="UniProtKB-SubCell"/>
</dbReference>
<dbReference type="PANTHER" id="PTHR12428:SF66">
    <property type="entry name" value="MITOCHONDRIAL INNER MEMBRANE PROTEIN OXA1L"/>
    <property type="match status" value="1"/>
</dbReference>
<evidence type="ECO:0000256" key="2">
    <source>
        <dbReference type="ARBA" id="ARBA00009877"/>
    </source>
</evidence>
<feature type="region of interest" description="Disordered" evidence="10">
    <location>
        <begin position="68"/>
        <end position="90"/>
    </location>
</feature>
<accession>A0AAN6E0E0</accession>
<evidence type="ECO:0000256" key="9">
    <source>
        <dbReference type="RuleBase" id="RU003945"/>
    </source>
</evidence>
<evidence type="ECO:0000313" key="12">
    <source>
        <dbReference type="EMBL" id="KAI1614732.1"/>
    </source>
</evidence>
<comment type="similarity">
    <text evidence="2 9">Belongs to the OXA1/ALB3/YidC family.</text>
</comment>
<dbReference type="PANTHER" id="PTHR12428">
    <property type="entry name" value="OXA1"/>
    <property type="match status" value="1"/>
</dbReference>
<dbReference type="NCBIfam" id="TIGR03592">
    <property type="entry name" value="yidC_oxa1_cterm"/>
    <property type="match status" value="1"/>
</dbReference>
<dbReference type="CDD" id="cd20069">
    <property type="entry name" value="5TM_Oxa1-like"/>
    <property type="match status" value="1"/>
</dbReference>
<dbReference type="AlphaFoldDB" id="A0AAN6E0E0"/>
<name>A0AAN6E0E0_9EURO</name>
<gene>
    <name evidence="12" type="ORF">EDD36DRAFT_493739</name>
</gene>
<sequence>MPMSQGLRWSGRHISNGNWRLTGVGARDVRHFSHHTSRASLTRARATWSNNNARLVLSQQSRSISLFGWGSDKPSATEAVSPPETLQSTIEPPQTFLEPTRTVKASHATAEAPDPTFTHPHPVSSVEPQALADLENAILKPHGTPPSPELATDVASVPEGIGYLKDVCGLDFGWGPTAIMEYFYEHLHVTAGLSWSSSIIALAVLTRIFLFPAAVGAAEQGARMKLMQPVLQPLRAKVAEALRENNRQVAIETQQQIRELSKGSGVSLSKAFLPIIIQIPLQFGAFRLLRDCGTLPVPAFETEQWLWVQNLSVGDSTYLLPLGAAAMTYFNISASAKGNSAAPPAMQMLRLILPPISFVFLLFQPGATQLYFFVNGILSQLQITTIQNPWFRKWRNMTPIAPSTPGSGPAPKSTKFSKMNIIEQPVVQKTVASRSVIATPESVSSSDRSIIDKGVEVMKAQGSKVWKSATSGVSNTWKTETEKRVEKAKIEKKQTSAAKYEAQRRLDIEQERAYRNAAATSKR</sequence>
<dbReference type="GO" id="GO:0032979">
    <property type="term" value="P:protein insertion into mitochondrial inner membrane from matrix"/>
    <property type="evidence" value="ECO:0007669"/>
    <property type="project" value="TreeGrafter"/>
</dbReference>
<proteinExistence type="inferred from homology"/>
<evidence type="ECO:0000256" key="1">
    <source>
        <dbReference type="ARBA" id="ARBA00004448"/>
    </source>
</evidence>
<evidence type="ECO:0000256" key="3">
    <source>
        <dbReference type="ARBA" id="ARBA00022692"/>
    </source>
</evidence>
<dbReference type="Pfam" id="PF02096">
    <property type="entry name" value="60KD_IMP"/>
    <property type="match status" value="1"/>
</dbReference>
<organism evidence="12 13">
    <name type="scientific">Exophiala viscosa</name>
    <dbReference type="NCBI Taxonomy" id="2486360"/>
    <lineage>
        <taxon>Eukaryota</taxon>
        <taxon>Fungi</taxon>
        <taxon>Dikarya</taxon>
        <taxon>Ascomycota</taxon>
        <taxon>Pezizomycotina</taxon>
        <taxon>Eurotiomycetes</taxon>
        <taxon>Chaetothyriomycetidae</taxon>
        <taxon>Chaetothyriales</taxon>
        <taxon>Herpotrichiellaceae</taxon>
        <taxon>Exophiala</taxon>
    </lineage>
</organism>
<reference evidence="12" key="1">
    <citation type="journal article" date="2022" name="bioRxiv">
        <title>Deciphering the potential niche of two novel black yeast fungi from a biological soil crust based on their genomes, phenotypes, and melanin regulation.</title>
        <authorList>
            <consortium name="DOE Joint Genome Institute"/>
            <person name="Carr E.C."/>
            <person name="Barton Q."/>
            <person name="Grambo S."/>
            <person name="Sullivan M."/>
            <person name="Renfro C.M."/>
            <person name="Kuo A."/>
            <person name="Pangilinan J."/>
            <person name="Lipzen A."/>
            <person name="Keymanesh K."/>
            <person name="Savage E."/>
            <person name="Barry K."/>
            <person name="Grigoriev I.V."/>
            <person name="Riekhof W.R."/>
            <person name="Harris S.S."/>
        </authorList>
    </citation>
    <scope>NUCLEOTIDE SEQUENCE</scope>
    <source>
        <strain evidence="12">JF 03-4F</strain>
    </source>
</reference>
<keyword evidence="8" id="KW-0472">Membrane</keyword>
<keyword evidence="4" id="KW-0999">Mitochondrion inner membrane</keyword>
<evidence type="ECO:0000256" key="6">
    <source>
        <dbReference type="ARBA" id="ARBA00022989"/>
    </source>
</evidence>
<evidence type="ECO:0000256" key="10">
    <source>
        <dbReference type="SAM" id="MobiDB-lite"/>
    </source>
</evidence>
<dbReference type="EMBL" id="MU404352">
    <property type="protein sequence ID" value="KAI1614732.1"/>
    <property type="molecule type" value="Genomic_DNA"/>
</dbReference>
<feature type="domain" description="Membrane insertase YidC/Oxa/ALB C-terminal" evidence="11">
    <location>
        <begin position="195"/>
        <end position="387"/>
    </location>
</feature>
<keyword evidence="7" id="KW-0496">Mitochondrion</keyword>
<evidence type="ECO:0000256" key="8">
    <source>
        <dbReference type="ARBA" id="ARBA00023136"/>
    </source>
</evidence>
<dbReference type="Proteomes" id="UP001203852">
    <property type="component" value="Unassembled WGS sequence"/>
</dbReference>
<comment type="subcellular location">
    <subcellularLocation>
        <location evidence="9">Membrane</location>
        <topology evidence="9">Multi-pass membrane protein</topology>
    </subcellularLocation>
    <subcellularLocation>
        <location evidence="1">Mitochondrion inner membrane</location>
        <topology evidence="1">Multi-pass membrane protein</topology>
    </subcellularLocation>
</comment>
<evidence type="ECO:0000259" key="11">
    <source>
        <dbReference type="Pfam" id="PF02096"/>
    </source>
</evidence>
<evidence type="ECO:0000256" key="7">
    <source>
        <dbReference type="ARBA" id="ARBA00023128"/>
    </source>
</evidence>
<dbReference type="InterPro" id="IPR028055">
    <property type="entry name" value="YidC/Oxa/ALB_C"/>
</dbReference>
<keyword evidence="13" id="KW-1185">Reference proteome</keyword>
<evidence type="ECO:0000256" key="5">
    <source>
        <dbReference type="ARBA" id="ARBA00022946"/>
    </source>
</evidence>
<dbReference type="GO" id="GO:0032977">
    <property type="term" value="F:membrane insertase activity"/>
    <property type="evidence" value="ECO:0007669"/>
    <property type="project" value="InterPro"/>
</dbReference>
<protein>
    <submittedName>
        <fullName evidence="12">Pre protein translocase YidC subunit</fullName>
    </submittedName>
</protein>
<dbReference type="InterPro" id="IPR001708">
    <property type="entry name" value="YidC/ALB3/OXA1/COX18"/>
</dbReference>
<keyword evidence="6" id="KW-1133">Transmembrane helix</keyword>
<evidence type="ECO:0000256" key="4">
    <source>
        <dbReference type="ARBA" id="ARBA00022792"/>
    </source>
</evidence>
<keyword evidence="3 9" id="KW-0812">Transmembrane</keyword>